<sequence>MLVLSGMPTFEKLAIARALEIKSVDNIPESELHRKVLEHPAFVQLSDAAKLQLLLRYKSHNITDETIKNLPSGFLRSLSRKFLGHCNGTNKELREVILSSAGFRKQIERVREHGMTLEPPLDDGERITQCEACAMHADPAYAANRRLTASLATKALARLMQLIDVDAGSSAAHHPTQAGDGNFFAYATPGDMPAWHTVLSDMPTFEKRAVSRALGIKDVENTSDYKLHRKVLEHPAFVQLSDAAKLQLLLRYKSHNITDETIKNLPSGFLRSLSRKFLGHCNGTNKELREGILSSAGFRKQIERVREHGMTLEPPLDDGERITQCEACAMRADPAYAKNRRLTASLATKALARLMQLIDVDAGSSAAHHPTQAGDGNFFAYATPDDMPAWHTVLSGMPTFEKRAIARALEIKSVDNIPESELHRKVLEHPAFVQLSDAAKLQLLIRFKSHNITDETIKGLPRDFLQSLSSKFLGHRDGTIEELREGILSSAGFRKQIERVREHGMTLEPPVDDGERITRCEACAMHADPAYAANRRLTASLATKALARLMQFIDVDAGSSAAHQPTQAGNGDFFAYATPDDMPAWHTVLSGMPAFEKQAVARALGIKSVDHTSDSRLHRKILEHPAFVKHGDAAKLQLLLRYKSHNITDETKDLPPSFLRSLSTKFLGHCNGTTEELREGILSSAGFRKQIERVREHGMTLDPPVDDGERITRREACAMHADPACAANRRLTASLATKALARLMQFIDVDAGSSAVHQPTQAGNGDFFAYATPDDMPAWHTVLSGMPTFEKQAVAKALGIKSVDITPDYQLHHKILVHPAFVQLRDAAKLQLLIRFKSHNITDETIKGLTRDFLQSLSAKFLDHFGGTIEELREGILSSPSFRKQIERVREHGVTLEPPVDDGERITRCEACAMRADPACAANRRLTASLPTARDGVDLATPDINAESKNAIDTREPSSSTSELPSHPPPSAAVAGGSTEMPTLHNKPL</sequence>
<name>A0ABR4NK67_9FUNG</name>
<evidence type="ECO:0000256" key="1">
    <source>
        <dbReference type="SAM" id="MobiDB-lite"/>
    </source>
</evidence>
<reference evidence="2 3" key="1">
    <citation type="submission" date="2023-09" db="EMBL/GenBank/DDBJ databases">
        <title>Pangenome analysis of Batrachochytrium dendrobatidis and related Chytrids.</title>
        <authorList>
            <person name="Yacoub M.N."/>
            <person name="Stajich J.E."/>
            <person name="James T.Y."/>
        </authorList>
    </citation>
    <scope>NUCLEOTIDE SEQUENCE [LARGE SCALE GENOMIC DNA]</scope>
    <source>
        <strain evidence="2 3">JEL0888</strain>
    </source>
</reference>
<comment type="caution">
    <text evidence="2">The sequence shown here is derived from an EMBL/GenBank/DDBJ whole genome shotgun (WGS) entry which is preliminary data.</text>
</comment>
<organism evidence="2 3">
    <name type="scientific">Polyrhizophydium stewartii</name>
    <dbReference type="NCBI Taxonomy" id="2732419"/>
    <lineage>
        <taxon>Eukaryota</taxon>
        <taxon>Fungi</taxon>
        <taxon>Fungi incertae sedis</taxon>
        <taxon>Chytridiomycota</taxon>
        <taxon>Chytridiomycota incertae sedis</taxon>
        <taxon>Chytridiomycetes</taxon>
        <taxon>Rhizophydiales</taxon>
        <taxon>Rhizophydiales incertae sedis</taxon>
        <taxon>Polyrhizophydium</taxon>
    </lineage>
</organism>
<keyword evidence="3" id="KW-1185">Reference proteome</keyword>
<proteinExistence type="predicted"/>
<protein>
    <submittedName>
        <fullName evidence="2">Uncharacterized protein</fullName>
    </submittedName>
</protein>
<dbReference type="Proteomes" id="UP001527925">
    <property type="component" value="Unassembled WGS sequence"/>
</dbReference>
<evidence type="ECO:0000313" key="3">
    <source>
        <dbReference type="Proteomes" id="UP001527925"/>
    </source>
</evidence>
<dbReference type="EMBL" id="JADGIZ020000002">
    <property type="protein sequence ID" value="KAL2919927.1"/>
    <property type="molecule type" value="Genomic_DNA"/>
</dbReference>
<evidence type="ECO:0000313" key="2">
    <source>
        <dbReference type="EMBL" id="KAL2919927.1"/>
    </source>
</evidence>
<feature type="region of interest" description="Disordered" evidence="1">
    <location>
        <begin position="935"/>
        <end position="989"/>
    </location>
</feature>
<gene>
    <name evidence="2" type="ORF">HK105_200844</name>
</gene>
<accession>A0ABR4NK67</accession>